<gene>
    <name evidence="3" type="ORF">B0H67DRAFT_566214</name>
</gene>
<proteinExistence type="predicted"/>
<name>A0AA40BD23_9PEZI</name>
<dbReference type="SUPFAM" id="SSF56601">
    <property type="entry name" value="beta-lactamase/transpeptidase-like"/>
    <property type="match status" value="1"/>
</dbReference>
<dbReference type="InterPro" id="IPR012338">
    <property type="entry name" value="Beta-lactam/transpept-like"/>
</dbReference>
<evidence type="ECO:0000313" key="3">
    <source>
        <dbReference type="EMBL" id="KAK0731924.1"/>
    </source>
</evidence>
<dbReference type="AlphaFoldDB" id="A0AA40BD23"/>
<feature type="domain" description="Peptidase S12 Pab87-related C-terminal" evidence="2">
    <location>
        <begin position="228"/>
        <end position="330"/>
    </location>
</feature>
<dbReference type="Pfam" id="PF00144">
    <property type="entry name" value="Beta-lactamase"/>
    <property type="match status" value="1"/>
</dbReference>
<organism evidence="3 4">
    <name type="scientific">Lasiosphaeris hirsuta</name>
    <dbReference type="NCBI Taxonomy" id="260670"/>
    <lineage>
        <taxon>Eukaryota</taxon>
        <taxon>Fungi</taxon>
        <taxon>Dikarya</taxon>
        <taxon>Ascomycota</taxon>
        <taxon>Pezizomycotina</taxon>
        <taxon>Sordariomycetes</taxon>
        <taxon>Sordariomycetidae</taxon>
        <taxon>Sordariales</taxon>
        <taxon>Lasiosphaeriaceae</taxon>
        <taxon>Lasiosphaeris</taxon>
    </lineage>
</organism>
<protein>
    <submittedName>
        <fullName evidence="3">Uncharacterized protein</fullName>
    </submittedName>
</protein>
<evidence type="ECO:0000259" key="2">
    <source>
        <dbReference type="Pfam" id="PF11954"/>
    </source>
</evidence>
<feature type="domain" description="Beta-lactamase-related" evidence="1">
    <location>
        <begin position="19"/>
        <end position="175"/>
    </location>
</feature>
<dbReference type="InterPro" id="IPR021860">
    <property type="entry name" value="Peptidase_S12_Pab87-rel_C"/>
</dbReference>
<reference evidence="3" key="1">
    <citation type="submission" date="2023-06" db="EMBL/GenBank/DDBJ databases">
        <title>Genome-scale phylogeny and comparative genomics of the fungal order Sordariales.</title>
        <authorList>
            <consortium name="Lawrence Berkeley National Laboratory"/>
            <person name="Hensen N."/>
            <person name="Bonometti L."/>
            <person name="Westerberg I."/>
            <person name="Brannstrom I.O."/>
            <person name="Guillou S."/>
            <person name="Cros-Aarteil S."/>
            <person name="Calhoun S."/>
            <person name="Haridas S."/>
            <person name="Kuo A."/>
            <person name="Mondo S."/>
            <person name="Pangilinan J."/>
            <person name="Riley R."/>
            <person name="Labutti K."/>
            <person name="Andreopoulos B."/>
            <person name="Lipzen A."/>
            <person name="Chen C."/>
            <person name="Yanf M."/>
            <person name="Daum C."/>
            <person name="Ng V."/>
            <person name="Clum A."/>
            <person name="Steindorff A."/>
            <person name="Ohm R."/>
            <person name="Martin F."/>
            <person name="Silar P."/>
            <person name="Natvig D."/>
            <person name="Lalanne C."/>
            <person name="Gautier V."/>
            <person name="Ament-Velasquez S.L."/>
            <person name="Kruys A."/>
            <person name="Hutchinson M.I."/>
            <person name="Powell A.J."/>
            <person name="Barry K."/>
            <person name="Miller A.N."/>
            <person name="Grigoriev I.V."/>
            <person name="Debuchy R."/>
            <person name="Gladieux P."/>
            <person name="Thoren M.H."/>
            <person name="Johannesson H."/>
        </authorList>
    </citation>
    <scope>NUCLEOTIDE SEQUENCE</scope>
    <source>
        <strain evidence="3">SMH4607-1</strain>
    </source>
</reference>
<dbReference type="EMBL" id="JAUKUA010000001">
    <property type="protein sequence ID" value="KAK0731924.1"/>
    <property type="molecule type" value="Genomic_DNA"/>
</dbReference>
<dbReference type="Gene3D" id="3.40.710.10">
    <property type="entry name" value="DD-peptidase/beta-lactamase superfamily"/>
    <property type="match status" value="1"/>
</dbReference>
<dbReference type="Pfam" id="PF11954">
    <property type="entry name" value="DUF3471"/>
    <property type="match status" value="1"/>
</dbReference>
<dbReference type="InterPro" id="IPR001466">
    <property type="entry name" value="Beta-lactam-related"/>
</dbReference>
<comment type="caution">
    <text evidence="3">The sequence shown here is derived from an EMBL/GenBank/DDBJ whole genome shotgun (WGS) entry which is preliminary data.</text>
</comment>
<dbReference type="Gene3D" id="2.40.128.600">
    <property type="match status" value="1"/>
</dbReference>
<evidence type="ECO:0000313" key="4">
    <source>
        <dbReference type="Proteomes" id="UP001172102"/>
    </source>
</evidence>
<accession>A0AA40BD23</accession>
<evidence type="ECO:0000259" key="1">
    <source>
        <dbReference type="Pfam" id="PF00144"/>
    </source>
</evidence>
<dbReference type="Proteomes" id="UP001172102">
    <property type="component" value="Unassembled WGS sequence"/>
</dbReference>
<sequence>MSRTFNNDSECHGSDNVAKGYMTYDDATPCPVPRPHMAEGTLMNPAGGIQSSVNDLLKYYTTLVKSLNDPQETGRTATPGSPLKQLLPLLSGSIRTAASLREQSYAMGWARVQLPGRLCDTSRNQAAMSRMPVIGDSEHSRLAIYHHGMLVGFKNAVYIFPETETVVLPLSNAVSINDGPDWIGHLIIQTLFDDPVKHDYVALARDTLSFGLGTYNRIEREIKAELQSKTASAPKPLRLYVGKYYNKMKTFYMDISIKGNDELWMNLQGNSVENYRLKHHNGDEFTWHMPRNEQVKRGRNPIMYMEYWKIKFCCGTENTAQRIFWVIERDLPGDGMELTKEMPTTGEHQEL</sequence>
<keyword evidence="4" id="KW-1185">Reference proteome</keyword>